<dbReference type="Pfam" id="PF02108">
    <property type="entry name" value="FliH"/>
    <property type="match status" value="1"/>
</dbReference>
<dbReference type="InterPro" id="IPR051472">
    <property type="entry name" value="T3SS_Stator/FliH"/>
</dbReference>
<evidence type="ECO:0000256" key="6">
    <source>
        <dbReference type="ARBA" id="ARBA00023225"/>
    </source>
</evidence>
<dbReference type="PANTHER" id="PTHR34982">
    <property type="entry name" value="YOP PROTEINS TRANSLOCATION PROTEIN L"/>
    <property type="match status" value="1"/>
</dbReference>
<organism evidence="8">
    <name type="scientific">marine sediment metagenome</name>
    <dbReference type="NCBI Taxonomy" id="412755"/>
    <lineage>
        <taxon>unclassified sequences</taxon>
        <taxon>metagenomes</taxon>
        <taxon>ecological metagenomes</taxon>
    </lineage>
</organism>
<protein>
    <recommendedName>
        <fullName evidence="7">Flagellar assembly protein FliH/Type III secretion system HrpE domain-containing protein</fullName>
    </recommendedName>
</protein>
<feature type="non-terminal residue" evidence="8">
    <location>
        <position position="1"/>
    </location>
</feature>
<keyword evidence="3" id="KW-0813">Transport</keyword>
<dbReference type="GO" id="GO:0005829">
    <property type="term" value="C:cytosol"/>
    <property type="evidence" value="ECO:0007669"/>
    <property type="project" value="TreeGrafter"/>
</dbReference>
<comment type="similarity">
    <text evidence="2">Belongs to the FliH family.</text>
</comment>
<evidence type="ECO:0000256" key="2">
    <source>
        <dbReference type="ARBA" id="ARBA00006602"/>
    </source>
</evidence>
<dbReference type="GO" id="GO:0044781">
    <property type="term" value="P:bacterial-type flagellum organization"/>
    <property type="evidence" value="ECO:0007669"/>
    <property type="project" value="UniProtKB-KW"/>
</dbReference>
<keyword evidence="5" id="KW-0653">Protein transport</keyword>
<feature type="domain" description="Flagellar assembly protein FliH/Type III secretion system HrpE" evidence="7">
    <location>
        <begin position="18"/>
        <end position="122"/>
    </location>
</feature>
<dbReference type="InterPro" id="IPR018035">
    <property type="entry name" value="Flagellar_FliH/T3SS_HrpE"/>
</dbReference>
<name>X0ZVG9_9ZZZZ</name>
<reference evidence="8" key="1">
    <citation type="journal article" date="2014" name="Front. Microbiol.">
        <title>High frequency of phylogenetically diverse reductive dehalogenase-homologous genes in deep subseafloor sedimentary metagenomes.</title>
        <authorList>
            <person name="Kawai M."/>
            <person name="Futagami T."/>
            <person name="Toyoda A."/>
            <person name="Takaki Y."/>
            <person name="Nishi S."/>
            <person name="Hori S."/>
            <person name="Arai W."/>
            <person name="Tsubouchi T."/>
            <person name="Morono Y."/>
            <person name="Uchiyama I."/>
            <person name="Ito T."/>
            <person name="Fujiyama A."/>
            <person name="Inagaki F."/>
            <person name="Takami H."/>
        </authorList>
    </citation>
    <scope>NUCLEOTIDE SEQUENCE</scope>
    <source>
        <strain evidence="8">Expedition CK06-06</strain>
    </source>
</reference>
<evidence type="ECO:0000256" key="5">
    <source>
        <dbReference type="ARBA" id="ARBA00022927"/>
    </source>
</evidence>
<evidence type="ECO:0000259" key="7">
    <source>
        <dbReference type="Pfam" id="PF02108"/>
    </source>
</evidence>
<sequence>INGVVTKLNEFYDKLFVGHKEEIAKLSVEIARKILMQKVEDGAYEIESIVKEALNNAPTRQDIVVHLNPEDLSQCQKAQQDEPDGALTGVKFVSDPKIGRAECLLESPKGIIESLINEHLERISKALKKAE</sequence>
<evidence type="ECO:0000313" key="8">
    <source>
        <dbReference type="EMBL" id="GAG52091.1"/>
    </source>
</evidence>
<dbReference type="AlphaFoldDB" id="X0ZVG9"/>
<keyword evidence="6" id="KW-1006">Bacterial flagellum protein export</keyword>
<evidence type="ECO:0000256" key="3">
    <source>
        <dbReference type="ARBA" id="ARBA00022448"/>
    </source>
</evidence>
<comment type="caution">
    <text evidence="8">The sequence shown here is derived from an EMBL/GenBank/DDBJ whole genome shotgun (WGS) entry which is preliminary data.</text>
</comment>
<proteinExistence type="inferred from homology"/>
<dbReference type="EMBL" id="BARS01056178">
    <property type="protein sequence ID" value="GAG52091.1"/>
    <property type="molecule type" value="Genomic_DNA"/>
</dbReference>
<comment type="function">
    <text evidence="1">Needed for flagellar regrowth and assembly.</text>
</comment>
<evidence type="ECO:0000256" key="4">
    <source>
        <dbReference type="ARBA" id="ARBA00022795"/>
    </source>
</evidence>
<keyword evidence="4" id="KW-1005">Bacterial flagellum biogenesis</keyword>
<gene>
    <name evidence="8" type="ORF">S01H1_82810</name>
</gene>
<evidence type="ECO:0000256" key="1">
    <source>
        <dbReference type="ARBA" id="ARBA00003041"/>
    </source>
</evidence>
<accession>X0ZVG9</accession>
<dbReference type="GO" id="GO:0015031">
    <property type="term" value="P:protein transport"/>
    <property type="evidence" value="ECO:0007669"/>
    <property type="project" value="UniProtKB-KW"/>
</dbReference>
<dbReference type="PANTHER" id="PTHR34982:SF1">
    <property type="entry name" value="FLAGELLAR ASSEMBLY PROTEIN FLIH"/>
    <property type="match status" value="1"/>
</dbReference>